<organism evidence="1 2">
    <name type="scientific">Pseudonocardia parietis</name>
    <dbReference type="NCBI Taxonomy" id="570936"/>
    <lineage>
        <taxon>Bacteria</taxon>
        <taxon>Bacillati</taxon>
        <taxon>Actinomycetota</taxon>
        <taxon>Actinomycetes</taxon>
        <taxon>Pseudonocardiales</taxon>
        <taxon>Pseudonocardiaceae</taxon>
        <taxon>Pseudonocardia</taxon>
    </lineage>
</organism>
<reference evidence="1 2" key="1">
    <citation type="submission" date="2021-03" db="EMBL/GenBank/DDBJ databases">
        <title>Sequencing the genomes of 1000 actinobacteria strains.</title>
        <authorList>
            <person name="Klenk H.-P."/>
        </authorList>
    </citation>
    <scope>NUCLEOTIDE SEQUENCE [LARGE SCALE GENOMIC DNA]</scope>
    <source>
        <strain evidence="1 2">DSM 45256</strain>
    </source>
</reference>
<evidence type="ECO:0000313" key="1">
    <source>
        <dbReference type="EMBL" id="MBP2371968.1"/>
    </source>
</evidence>
<accession>A0ABS4W6X8</accession>
<dbReference type="Proteomes" id="UP001519295">
    <property type="component" value="Unassembled WGS sequence"/>
</dbReference>
<name>A0ABS4W6X8_9PSEU</name>
<proteinExistence type="predicted"/>
<keyword evidence="2" id="KW-1185">Reference proteome</keyword>
<protein>
    <submittedName>
        <fullName evidence="1">Uncharacterized protein</fullName>
    </submittedName>
</protein>
<gene>
    <name evidence="1" type="ORF">JOF36_007741</name>
</gene>
<dbReference type="EMBL" id="JAGINU010000004">
    <property type="protein sequence ID" value="MBP2371968.1"/>
    <property type="molecule type" value="Genomic_DNA"/>
</dbReference>
<sequence length="30" mass="3212">MMLGLLLEGVCAVPERWEGAAHTLGRGMGR</sequence>
<comment type="caution">
    <text evidence="1">The sequence shown here is derived from an EMBL/GenBank/DDBJ whole genome shotgun (WGS) entry which is preliminary data.</text>
</comment>
<evidence type="ECO:0000313" key="2">
    <source>
        <dbReference type="Proteomes" id="UP001519295"/>
    </source>
</evidence>